<evidence type="ECO:0000256" key="1">
    <source>
        <dbReference type="SAM" id="SignalP"/>
    </source>
</evidence>
<evidence type="ECO:0000313" key="2">
    <source>
        <dbReference type="EMBL" id="MCL6275340.1"/>
    </source>
</evidence>
<dbReference type="RefSeq" id="WP_249658526.1">
    <property type="nucleotide sequence ID" value="NZ_JAMFMA010000004.1"/>
</dbReference>
<name>A0ABT0PVD4_9FLAO</name>
<comment type="caution">
    <text evidence="2">The sequence shown here is derived from an EMBL/GenBank/DDBJ whole genome shotgun (WGS) entry which is preliminary data.</text>
</comment>
<gene>
    <name evidence="2" type="ORF">M3P19_15085</name>
</gene>
<feature type="chain" id="PRO_5045366354" description="Outer membrane protein beta-barrel domain-containing protein" evidence="1">
    <location>
        <begin position="21"/>
        <end position="163"/>
    </location>
</feature>
<evidence type="ECO:0000313" key="3">
    <source>
        <dbReference type="Proteomes" id="UP001203607"/>
    </source>
</evidence>
<keyword evidence="3" id="KW-1185">Reference proteome</keyword>
<proteinExistence type="predicted"/>
<dbReference type="EMBL" id="JAMFMA010000004">
    <property type="protein sequence ID" value="MCL6275340.1"/>
    <property type="molecule type" value="Genomic_DNA"/>
</dbReference>
<reference evidence="2 3" key="1">
    <citation type="submission" date="2022-05" db="EMBL/GenBank/DDBJ databases">
        <authorList>
            <person name="Park J.-S."/>
        </authorList>
    </citation>
    <scope>NUCLEOTIDE SEQUENCE [LARGE SCALE GENOMIC DNA]</scope>
    <source>
        <strain evidence="2 3">2012CJ35-5</strain>
    </source>
</reference>
<protein>
    <recommendedName>
        <fullName evidence="4">Outer membrane protein beta-barrel domain-containing protein</fullName>
    </recommendedName>
</protein>
<sequence>MRSTILVAIAFFTLMFTANAQDRSNFKAGFSAGIPVGDAADISSFSIGFDVNYHWGVSELLDVGVVTGFINAFGDTMPDQTEFEDVQFIPVAGSLRIYPTYHFKFGGDVGYAIGVNDGNEGGLFYRPVVGYNITGNTELNVSYTAVSNDGTFSIATVGILFLF</sequence>
<dbReference type="Proteomes" id="UP001203607">
    <property type="component" value="Unassembled WGS sequence"/>
</dbReference>
<feature type="signal peptide" evidence="1">
    <location>
        <begin position="1"/>
        <end position="20"/>
    </location>
</feature>
<keyword evidence="1" id="KW-0732">Signal</keyword>
<accession>A0ABT0PVD4</accession>
<organism evidence="2 3">
    <name type="scientific">Flagellimonas spongiicola</name>
    <dbReference type="NCBI Taxonomy" id="2942208"/>
    <lineage>
        <taxon>Bacteria</taxon>
        <taxon>Pseudomonadati</taxon>
        <taxon>Bacteroidota</taxon>
        <taxon>Flavobacteriia</taxon>
        <taxon>Flavobacteriales</taxon>
        <taxon>Flavobacteriaceae</taxon>
        <taxon>Flagellimonas</taxon>
    </lineage>
</organism>
<evidence type="ECO:0008006" key="4">
    <source>
        <dbReference type="Google" id="ProtNLM"/>
    </source>
</evidence>